<dbReference type="InterPro" id="IPR036188">
    <property type="entry name" value="FAD/NAD-bd_sf"/>
</dbReference>
<keyword evidence="2 6" id="KW-0285">Flavoprotein</keyword>
<keyword evidence="4" id="KW-0521">NADP</keyword>
<dbReference type="Gene3D" id="3.50.50.60">
    <property type="entry name" value="FAD/NAD(P)-binding domain"/>
    <property type="match status" value="2"/>
</dbReference>
<keyword evidence="8" id="KW-1185">Reference proteome</keyword>
<dbReference type="InterPro" id="IPR020946">
    <property type="entry name" value="Flavin_mOase-like"/>
</dbReference>
<dbReference type="InterPro" id="IPR050346">
    <property type="entry name" value="FMO-like"/>
</dbReference>
<protein>
    <recommendedName>
        <fullName evidence="6">Flavin-containing monooxygenase</fullName>
        <ecNumber evidence="6">1.-.-.-</ecNumber>
    </recommendedName>
</protein>
<keyword evidence="3 6" id="KW-0274">FAD</keyword>
<evidence type="ECO:0000313" key="8">
    <source>
        <dbReference type="Proteomes" id="UP001497512"/>
    </source>
</evidence>
<evidence type="ECO:0000256" key="2">
    <source>
        <dbReference type="ARBA" id="ARBA00022630"/>
    </source>
</evidence>
<evidence type="ECO:0000313" key="7">
    <source>
        <dbReference type="EMBL" id="CAK9224263.1"/>
    </source>
</evidence>
<dbReference type="EC" id="1.-.-.-" evidence="6"/>
<evidence type="ECO:0000256" key="3">
    <source>
        <dbReference type="ARBA" id="ARBA00022827"/>
    </source>
</evidence>
<keyword evidence="5 6" id="KW-0560">Oxidoreductase</keyword>
<dbReference type="PRINTS" id="PR00370">
    <property type="entry name" value="FMOXYGENASE"/>
</dbReference>
<dbReference type="InterPro" id="IPR000960">
    <property type="entry name" value="Flavin_mOase"/>
</dbReference>
<evidence type="ECO:0000256" key="1">
    <source>
        <dbReference type="ARBA" id="ARBA00009183"/>
    </source>
</evidence>
<gene>
    <name evidence="7" type="ORF">CSSPTR1EN2_LOCUS17244</name>
</gene>
<proteinExistence type="inferred from homology"/>
<sequence>MANCQIVDQVYKCCKVGVIGAGAAGLATAKELIHEGHKVTVFEQAMQVGGLWVYDPEVDSDLLGVEPHRKRVHSSMYASLRTNLPREVMSFIDFPFLTQQGNDERCYPSHKEVVLYLEKFATEFDLLDVIQFGTSVEHVELVTTDSTSEKQWKVITTRRIDGVVDEVKEELFDAVVVCSGHYFEPKIANIPGINNWPGKQMHSHNYRLAQPFTNQCVVIIGTQPSGMDISRDVANVAKEVHISGRSWNSSINFAKPMGQHQNIWPHSTVIRTCEDGTVKFKEGSSTMADVIMHCTGYRYYYPFLDTKGLVTITDIVKPIYQHVFPPSLAPSLSFVGLPHKVLPFPLFQFQAKWVAMVLSGKVKLPPTSEMMESIKAFYDQCEASGKPMHQWHDLGDIEFKYLDWLADQSGSEHLESWRSKMKNIAFQHLFNNPDTYQDQWPDEDLHQEALLCLRKLEITR</sequence>
<reference evidence="7" key="1">
    <citation type="submission" date="2024-02" db="EMBL/GenBank/DDBJ databases">
        <authorList>
            <consortium name="ELIXIR-Norway"/>
            <consortium name="Elixir Norway"/>
        </authorList>
    </citation>
    <scope>NUCLEOTIDE SEQUENCE</scope>
</reference>
<accession>A0ABP0UL57</accession>
<dbReference type="EMBL" id="OZ019896">
    <property type="protein sequence ID" value="CAK9224263.1"/>
    <property type="molecule type" value="Genomic_DNA"/>
</dbReference>
<dbReference type="Pfam" id="PF00743">
    <property type="entry name" value="FMO-like"/>
    <property type="match status" value="2"/>
</dbReference>
<keyword evidence="6" id="KW-0503">Monooxygenase</keyword>
<evidence type="ECO:0000256" key="5">
    <source>
        <dbReference type="ARBA" id="ARBA00023002"/>
    </source>
</evidence>
<comment type="cofactor">
    <cofactor evidence="6">
        <name>FAD</name>
        <dbReference type="ChEBI" id="CHEBI:57692"/>
    </cofactor>
</comment>
<evidence type="ECO:0000256" key="6">
    <source>
        <dbReference type="RuleBase" id="RU361177"/>
    </source>
</evidence>
<dbReference type="SUPFAM" id="SSF51905">
    <property type="entry name" value="FAD/NAD(P)-binding domain"/>
    <property type="match status" value="2"/>
</dbReference>
<name>A0ABP0UL57_9BRYO</name>
<organism evidence="7 8">
    <name type="scientific">Sphagnum troendelagicum</name>
    <dbReference type="NCBI Taxonomy" id="128251"/>
    <lineage>
        <taxon>Eukaryota</taxon>
        <taxon>Viridiplantae</taxon>
        <taxon>Streptophyta</taxon>
        <taxon>Embryophyta</taxon>
        <taxon>Bryophyta</taxon>
        <taxon>Sphagnophytina</taxon>
        <taxon>Sphagnopsida</taxon>
        <taxon>Sphagnales</taxon>
        <taxon>Sphagnaceae</taxon>
        <taxon>Sphagnum</taxon>
    </lineage>
</organism>
<dbReference type="Proteomes" id="UP001497512">
    <property type="component" value="Chromosome 4"/>
</dbReference>
<dbReference type="PANTHER" id="PTHR23023">
    <property type="entry name" value="DIMETHYLANILINE MONOOXYGENASE"/>
    <property type="match status" value="1"/>
</dbReference>
<evidence type="ECO:0000256" key="4">
    <source>
        <dbReference type="ARBA" id="ARBA00022857"/>
    </source>
</evidence>
<comment type="similarity">
    <text evidence="1 6">Belongs to the FMO family.</text>
</comment>